<evidence type="ECO:0000256" key="1">
    <source>
        <dbReference type="SAM" id="MobiDB-lite"/>
    </source>
</evidence>
<name>A0A1H1QU80_9ACTN</name>
<dbReference type="InterPro" id="IPR013974">
    <property type="entry name" value="SAF"/>
</dbReference>
<evidence type="ECO:0000313" key="5">
    <source>
        <dbReference type="Proteomes" id="UP000198859"/>
    </source>
</evidence>
<keyword evidence="2" id="KW-1133">Transmembrane helix</keyword>
<evidence type="ECO:0000256" key="2">
    <source>
        <dbReference type="SAM" id="Phobius"/>
    </source>
</evidence>
<feature type="transmembrane region" description="Helical" evidence="2">
    <location>
        <begin position="37"/>
        <end position="56"/>
    </location>
</feature>
<keyword evidence="2" id="KW-0472">Membrane</keyword>
<dbReference type="Proteomes" id="UP000198859">
    <property type="component" value="Chromosome I"/>
</dbReference>
<feature type="region of interest" description="Disordered" evidence="1">
    <location>
        <begin position="1"/>
        <end position="29"/>
    </location>
</feature>
<organism evidence="4 5">
    <name type="scientific">Nocardioides scoriae</name>
    <dbReference type="NCBI Taxonomy" id="642780"/>
    <lineage>
        <taxon>Bacteria</taxon>
        <taxon>Bacillati</taxon>
        <taxon>Actinomycetota</taxon>
        <taxon>Actinomycetes</taxon>
        <taxon>Propionibacteriales</taxon>
        <taxon>Nocardioidaceae</taxon>
        <taxon>Nocardioides</taxon>
    </lineage>
</organism>
<dbReference type="CDD" id="cd11614">
    <property type="entry name" value="SAF_CpaB_FlgA_like"/>
    <property type="match status" value="1"/>
</dbReference>
<dbReference type="SMART" id="SM00858">
    <property type="entry name" value="SAF"/>
    <property type="match status" value="1"/>
</dbReference>
<proteinExistence type="predicted"/>
<sequence>MSSTTVRGRADHAPTPDVPVPPAAARSRRPGWRNPRLVLGLLLVAASVVAGARVVGAADDSVPVWALARDLPAGATVADGDLEQRRVRFPDAASAAGYLSGEQPVPAGTVLNRPVAAGDLLPRAAVAPEAGSDLLEVPISVVSDDLPATVEQGSVVDVWVTPQVAAVEDASRVRAERVLADVTVVAVPGVADTLAPQTTRQVIVGVPSDRAADLPAALGGISEGRVVIARKG</sequence>
<gene>
    <name evidence="4" type="ORF">SAMN04488570_1502</name>
</gene>
<keyword evidence="2" id="KW-0812">Transmembrane</keyword>
<accession>A0A1H1QU80</accession>
<feature type="domain" description="SAF" evidence="3">
    <location>
        <begin position="62"/>
        <end position="127"/>
    </location>
</feature>
<dbReference type="EMBL" id="LT629757">
    <property type="protein sequence ID" value="SDS26873.1"/>
    <property type="molecule type" value="Genomic_DNA"/>
</dbReference>
<evidence type="ECO:0000259" key="3">
    <source>
        <dbReference type="SMART" id="SM00858"/>
    </source>
</evidence>
<dbReference type="RefSeq" id="WP_091727894.1">
    <property type="nucleotide sequence ID" value="NZ_LT629757.1"/>
</dbReference>
<dbReference type="STRING" id="642780.SAMN04488570_1502"/>
<reference evidence="5" key="1">
    <citation type="submission" date="2016-10" db="EMBL/GenBank/DDBJ databases">
        <authorList>
            <person name="Varghese N."/>
            <person name="Submissions S."/>
        </authorList>
    </citation>
    <scope>NUCLEOTIDE SEQUENCE [LARGE SCALE GENOMIC DNA]</scope>
    <source>
        <strain evidence="5">DSM 22127</strain>
    </source>
</reference>
<keyword evidence="5" id="KW-1185">Reference proteome</keyword>
<evidence type="ECO:0000313" key="4">
    <source>
        <dbReference type="EMBL" id="SDS26873.1"/>
    </source>
</evidence>
<dbReference type="AlphaFoldDB" id="A0A1H1QU80"/>
<dbReference type="OrthoDB" id="5192391at2"/>
<protein>
    <recommendedName>
        <fullName evidence="3">SAF domain-containing protein</fullName>
    </recommendedName>
</protein>